<protein>
    <submittedName>
        <fullName evidence="1">Uncharacterized protein</fullName>
    </submittedName>
</protein>
<comment type="caution">
    <text evidence="1">The sequence shown here is derived from an EMBL/GenBank/DDBJ whole genome shotgun (WGS) entry which is preliminary data.</text>
</comment>
<sequence length="86" mass="10905">MKHINQAIEDLLYNLKMAYLKVKYRIWNKYILMWWYRLWIRQDENHKSLDMDWRATVGMDEKGIKKYFLDLSRRRDIAHERDKLRE</sequence>
<dbReference type="EMBL" id="PEZY01000012">
    <property type="protein sequence ID" value="PIS05967.1"/>
    <property type="molecule type" value="Genomic_DNA"/>
</dbReference>
<dbReference type="Proteomes" id="UP000229056">
    <property type="component" value="Unassembled WGS sequence"/>
</dbReference>
<organism evidence="1 2">
    <name type="scientific">Candidatus Buchananbacteria bacterium CG10_big_fil_rev_8_21_14_0_10_33_19</name>
    <dbReference type="NCBI Taxonomy" id="1974525"/>
    <lineage>
        <taxon>Bacteria</taxon>
        <taxon>Candidatus Buchananiibacteriota</taxon>
    </lineage>
</organism>
<proteinExistence type="predicted"/>
<name>A0A2H0W3W9_9BACT</name>
<accession>A0A2H0W3W9</accession>
<evidence type="ECO:0000313" key="1">
    <source>
        <dbReference type="EMBL" id="PIS05967.1"/>
    </source>
</evidence>
<evidence type="ECO:0000313" key="2">
    <source>
        <dbReference type="Proteomes" id="UP000229056"/>
    </source>
</evidence>
<dbReference type="AlphaFoldDB" id="A0A2H0W3W9"/>
<gene>
    <name evidence="1" type="ORF">COT80_04335</name>
</gene>
<reference evidence="2" key="1">
    <citation type="submission" date="2017-09" db="EMBL/GenBank/DDBJ databases">
        <title>Depth-based differentiation of microbial function through sediment-hosted aquifers and enrichment of novel symbionts in the deep terrestrial subsurface.</title>
        <authorList>
            <person name="Probst A.J."/>
            <person name="Ladd B."/>
            <person name="Jarett J.K."/>
            <person name="Geller-Mcgrath D.E."/>
            <person name="Sieber C.M.K."/>
            <person name="Emerson J.B."/>
            <person name="Anantharaman K."/>
            <person name="Thomas B.C."/>
            <person name="Malmstrom R."/>
            <person name="Stieglmeier M."/>
            <person name="Klingl A."/>
            <person name="Woyke T."/>
            <person name="Ryan C.M."/>
            <person name="Banfield J.F."/>
        </authorList>
    </citation>
    <scope>NUCLEOTIDE SEQUENCE [LARGE SCALE GENOMIC DNA]</scope>
</reference>